<keyword evidence="6" id="KW-1185">Reference proteome</keyword>
<comment type="subcellular location">
    <subcellularLocation>
        <location evidence="1">Nucleus</location>
    </subcellularLocation>
</comment>
<dbReference type="InterPro" id="IPR016195">
    <property type="entry name" value="Pol/histidinol_Pase-like"/>
</dbReference>
<evidence type="ECO:0008006" key="7">
    <source>
        <dbReference type="Google" id="ProtNLM"/>
    </source>
</evidence>
<dbReference type="PANTHER" id="PTHR13031">
    <property type="entry name" value="RIBONUCLEASE P SUBUNIT P30"/>
    <property type="match status" value="1"/>
</dbReference>
<dbReference type="GO" id="GO:0005655">
    <property type="term" value="C:nucleolar ribonuclease P complex"/>
    <property type="evidence" value="ECO:0007669"/>
    <property type="project" value="TreeGrafter"/>
</dbReference>
<reference evidence="6" key="2">
    <citation type="submission" date="2015-01" db="EMBL/GenBank/DDBJ databases">
        <title>Evolutionary Origins and Diversification of the Mycorrhizal Mutualists.</title>
        <authorList>
            <consortium name="DOE Joint Genome Institute"/>
            <consortium name="Mycorrhizal Genomics Consortium"/>
            <person name="Kohler A."/>
            <person name="Kuo A."/>
            <person name="Nagy L.G."/>
            <person name="Floudas D."/>
            <person name="Copeland A."/>
            <person name="Barry K.W."/>
            <person name="Cichocki N."/>
            <person name="Veneault-Fourrey C."/>
            <person name="LaButti K."/>
            <person name="Lindquist E.A."/>
            <person name="Lipzen A."/>
            <person name="Lundell T."/>
            <person name="Morin E."/>
            <person name="Murat C."/>
            <person name="Riley R."/>
            <person name="Ohm R."/>
            <person name="Sun H."/>
            <person name="Tunlid A."/>
            <person name="Henrissat B."/>
            <person name="Grigoriev I.V."/>
            <person name="Hibbett D.S."/>
            <person name="Martin F."/>
        </authorList>
    </citation>
    <scope>NUCLEOTIDE SEQUENCE [LARGE SCALE GENOMIC DNA]</scope>
    <source>
        <strain evidence="6">MUT 4182</strain>
    </source>
</reference>
<organism evidence="5 6">
    <name type="scientific">Tulasnella calospora MUT 4182</name>
    <dbReference type="NCBI Taxonomy" id="1051891"/>
    <lineage>
        <taxon>Eukaryota</taxon>
        <taxon>Fungi</taxon>
        <taxon>Dikarya</taxon>
        <taxon>Basidiomycota</taxon>
        <taxon>Agaricomycotina</taxon>
        <taxon>Agaricomycetes</taxon>
        <taxon>Cantharellales</taxon>
        <taxon>Tulasnellaceae</taxon>
        <taxon>Tulasnella</taxon>
    </lineage>
</organism>
<dbReference type="Pfam" id="PF01876">
    <property type="entry name" value="RNase_P_p30"/>
    <property type="match status" value="1"/>
</dbReference>
<dbReference type="GO" id="GO:0008033">
    <property type="term" value="P:tRNA processing"/>
    <property type="evidence" value="ECO:0007669"/>
    <property type="project" value="UniProtKB-KW"/>
</dbReference>
<protein>
    <recommendedName>
        <fullName evidence="7">PHP domain-like protein</fullName>
    </recommendedName>
</protein>
<feature type="region of interest" description="Disordered" evidence="4">
    <location>
        <begin position="276"/>
        <end position="332"/>
    </location>
</feature>
<proteinExistence type="inferred from homology"/>
<dbReference type="GO" id="GO:0003723">
    <property type="term" value="F:RNA binding"/>
    <property type="evidence" value="ECO:0007669"/>
    <property type="project" value="TreeGrafter"/>
</dbReference>
<evidence type="ECO:0000256" key="3">
    <source>
        <dbReference type="ARBA" id="ARBA00022694"/>
    </source>
</evidence>
<dbReference type="STRING" id="1051891.A0A0C3MEP4"/>
<evidence type="ECO:0000256" key="2">
    <source>
        <dbReference type="ARBA" id="ARBA00007331"/>
    </source>
</evidence>
<dbReference type="EMBL" id="KN822956">
    <property type="protein sequence ID" value="KIO32222.1"/>
    <property type="molecule type" value="Genomic_DNA"/>
</dbReference>
<keyword evidence="3" id="KW-0819">tRNA processing</keyword>
<dbReference type="PANTHER" id="PTHR13031:SF0">
    <property type="entry name" value="RIBONUCLEASE P PROTEIN SUBUNIT P30"/>
    <property type="match status" value="1"/>
</dbReference>
<dbReference type="AlphaFoldDB" id="A0A0C3MEP4"/>
<dbReference type="InterPro" id="IPR002738">
    <property type="entry name" value="RNase_P_p30"/>
</dbReference>
<evidence type="ECO:0000313" key="5">
    <source>
        <dbReference type="EMBL" id="KIO32222.1"/>
    </source>
</evidence>
<dbReference type="OrthoDB" id="17948at2759"/>
<dbReference type="Gene3D" id="3.20.20.140">
    <property type="entry name" value="Metal-dependent hydrolases"/>
    <property type="match status" value="1"/>
</dbReference>
<dbReference type="Proteomes" id="UP000054248">
    <property type="component" value="Unassembled WGS sequence"/>
</dbReference>
<dbReference type="SUPFAM" id="SSF89550">
    <property type="entry name" value="PHP domain-like"/>
    <property type="match status" value="1"/>
</dbReference>
<feature type="compositionally biased region" description="Low complexity" evidence="4">
    <location>
        <begin position="281"/>
        <end position="298"/>
    </location>
</feature>
<evidence type="ECO:0000256" key="4">
    <source>
        <dbReference type="SAM" id="MobiDB-lite"/>
    </source>
</evidence>
<accession>A0A0C3MEP4</accession>
<comment type="similarity">
    <text evidence="2">Belongs to the eukaryotic/archaeal RNase P protein component 3 family.</text>
</comment>
<sequence length="332" mass="36435">MYFDLNVPVGPVTEGSKKGKAPASANDVDWSERDQAALDARLDVLAHLGYTVVALNQTIRGVFNPATHKNTLLKIRERKDITVLRRLTIILTEDSEKGFGLVNGNTEVLKSYDIIALCPTTTTAFSLACLTHTVPSPIAAHIITFDLHSAPRLPFFLKLSTLKAAVKNGAVFEIPYFPVVKRGMGDRARRNWWSTAKEVVRVLGGKGLIFSGGGYEGDIRGPKDVINLSTILGCKQDQGHHAMAVTPKSLLLRAQTRQTYRAVLSEPRLVMPDQLAEAVPSQSEAAAQTATQAEQISTSKKRALEDDQEPEEDEAQGKKKKKKRKDKQKEAP</sequence>
<reference evidence="5 6" key="1">
    <citation type="submission" date="2014-04" db="EMBL/GenBank/DDBJ databases">
        <authorList>
            <consortium name="DOE Joint Genome Institute"/>
            <person name="Kuo A."/>
            <person name="Girlanda M."/>
            <person name="Perotto S."/>
            <person name="Kohler A."/>
            <person name="Nagy L.G."/>
            <person name="Floudas D."/>
            <person name="Copeland A."/>
            <person name="Barry K.W."/>
            <person name="Cichocki N."/>
            <person name="Veneault-Fourrey C."/>
            <person name="LaButti K."/>
            <person name="Lindquist E.A."/>
            <person name="Lipzen A."/>
            <person name="Lundell T."/>
            <person name="Morin E."/>
            <person name="Murat C."/>
            <person name="Sun H."/>
            <person name="Tunlid A."/>
            <person name="Henrissat B."/>
            <person name="Grigoriev I.V."/>
            <person name="Hibbett D.S."/>
            <person name="Martin F."/>
            <person name="Nordberg H.P."/>
            <person name="Cantor M.N."/>
            <person name="Hua S.X."/>
        </authorList>
    </citation>
    <scope>NUCLEOTIDE SEQUENCE [LARGE SCALE GENOMIC DNA]</scope>
    <source>
        <strain evidence="5 6">MUT 4182</strain>
    </source>
</reference>
<name>A0A0C3MEP4_9AGAM</name>
<evidence type="ECO:0000313" key="6">
    <source>
        <dbReference type="Proteomes" id="UP000054248"/>
    </source>
</evidence>
<dbReference type="HOGENOM" id="CLU_041468_0_0_1"/>
<evidence type="ECO:0000256" key="1">
    <source>
        <dbReference type="ARBA" id="ARBA00004123"/>
    </source>
</evidence>
<gene>
    <name evidence="5" type="ORF">M407DRAFT_111828</name>
</gene>